<feature type="modified residue" description="4-aspartylphosphate" evidence="8">
    <location>
        <position position="54"/>
    </location>
</feature>
<evidence type="ECO:0000256" key="6">
    <source>
        <dbReference type="ARBA" id="ARBA00023125"/>
    </source>
</evidence>
<dbReference type="PANTHER" id="PTHR42713:SF3">
    <property type="entry name" value="TRANSCRIPTIONAL REGULATORY PROTEIN HPTR"/>
    <property type="match status" value="1"/>
</dbReference>
<keyword evidence="6" id="KW-0238">DNA-binding</keyword>
<keyword evidence="2" id="KW-0963">Cytoplasm</keyword>
<dbReference type="CDD" id="cd17536">
    <property type="entry name" value="REC_YesN-like"/>
    <property type="match status" value="1"/>
</dbReference>
<evidence type="ECO:0000256" key="2">
    <source>
        <dbReference type="ARBA" id="ARBA00022490"/>
    </source>
</evidence>
<dbReference type="InterPro" id="IPR001789">
    <property type="entry name" value="Sig_transdc_resp-reg_receiver"/>
</dbReference>
<keyword evidence="12" id="KW-1185">Reference proteome</keyword>
<dbReference type="AlphaFoldDB" id="A0A917JGE7"/>
<feature type="domain" description="Response regulatory" evidence="10">
    <location>
        <begin position="3"/>
        <end position="119"/>
    </location>
</feature>
<dbReference type="InterPro" id="IPR018060">
    <property type="entry name" value="HTH_AraC"/>
</dbReference>
<keyword evidence="5" id="KW-0805">Transcription regulation</keyword>
<accession>A0A917JGE7</accession>
<dbReference type="SUPFAM" id="SSF46689">
    <property type="entry name" value="Homeodomain-like"/>
    <property type="match status" value="2"/>
</dbReference>
<gene>
    <name evidence="11" type="ORF">GCM10011482_09940</name>
</gene>
<dbReference type="Pfam" id="PF00072">
    <property type="entry name" value="Response_reg"/>
    <property type="match status" value="1"/>
</dbReference>
<proteinExistence type="predicted"/>
<keyword evidence="4" id="KW-0902">Two-component regulatory system</keyword>
<comment type="subcellular location">
    <subcellularLocation>
        <location evidence="1">Cytoplasm</location>
    </subcellularLocation>
</comment>
<evidence type="ECO:0000313" key="12">
    <source>
        <dbReference type="Proteomes" id="UP000622610"/>
    </source>
</evidence>
<evidence type="ECO:0000259" key="9">
    <source>
        <dbReference type="PROSITE" id="PS01124"/>
    </source>
</evidence>
<reference evidence="11" key="2">
    <citation type="submission" date="2020-09" db="EMBL/GenBank/DDBJ databases">
        <authorList>
            <person name="Sun Q."/>
            <person name="Sedlacek I."/>
        </authorList>
    </citation>
    <scope>NUCLEOTIDE SEQUENCE</scope>
    <source>
        <strain evidence="11">CCM 8433</strain>
    </source>
</reference>
<organism evidence="11 12">
    <name type="scientific">Enterococcus alcedinis</name>
    <dbReference type="NCBI Taxonomy" id="1274384"/>
    <lineage>
        <taxon>Bacteria</taxon>
        <taxon>Bacillati</taxon>
        <taxon>Bacillota</taxon>
        <taxon>Bacilli</taxon>
        <taxon>Lactobacillales</taxon>
        <taxon>Enterococcaceae</taxon>
        <taxon>Enterococcus</taxon>
    </lineage>
</organism>
<comment type="caution">
    <text evidence="11">The sequence shown here is derived from an EMBL/GenBank/DDBJ whole genome shotgun (WGS) entry which is preliminary data.</text>
</comment>
<dbReference type="Proteomes" id="UP000622610">
    <property type="component" value="Unassembled WGS sequence"/>
</dbReference>
<evidence type="ECO:0000256" key="8">
    <source>
        <dbReference type="PROSITE-ProRule" id="PRU00169"/>
    </source>
</evidence>
<dbReference type="GO" id="GO:0043565">
    <property type="term" value="F:sequence-specific DNA binding"/>
    <property type="evidence" value="ECO:0007669"/>
    <property type="project" value="InterPro"/>
</dbReference>
<feature type="domain" description="HTH araC/xylS-type" evidence="9">
    <location>
        <begin position="135"/>
        <end position="233"/>
    </location>
</feature>
<dbReference type="GO" id="GO:0000160">
    <property type="term" value="P:phosphorelay signal transduction system"/>
    <property type="evidence" value="ECO:0007669"/>
    <property type="project" value="UniProtKB-KW"/>
</dbReference>
<dbReference type="PRINTS" id="PR00032">
    <property type="entry name" value="HTHARAC"/>
</dbReference>
<protein>
    <submittedName>
        <fullName evidence="11">Two-component response regulator</fullName>
    </submittedName>
</protein>
<dbReference type="InterPro" id="IPR011006">
    <property type="entry name" value="CheY-like_superfamily"/>
</dbReference>
<dbReference type="GO" id="GO:0003700">
    <property type="term" value="F:DNA-binding transcription factor activity"/>
    <property type="evidence" value="ECO:0007669"/>
    <property type="project" value="InterPro"/>
</dbReference>
<keyword evidence="3 8" id="KW-0597">Phosphoprotein</keyword>
<dbReference type="Gene3D" id="1.10.10.60">
    <property type="entry name" value="Homeodomain-like"/>
    <property type="match status" value="2"/>
</dbReference>
<evidence type="ECO:0000256" key="7">
    <source>
        <dbReference type="ARBA" id="ARBA00023163"/>
    </source>
</evidence>
<reference evidence="11" key="1">
    <citation type="journal article" date="2014" name="Int. J. Syst. Evol. Microbiol.">
        <title>Complete genome sequence of Corynebacterium casei LMG S-19264T (=DSM 44701T), isolated from a smear-ripened cheese.</title>
        <authorList>
            <consortium name="US DOE Joint Genome Institute (JGI-PGF)"/>
            <person name="Walter F."/>
            <person name="Albersmeier A."/>
            <person name="Kalinowski J."/>
            <person name="Ruckert C."/>
        </authorList>
    </citation>
    <scope>NUCLEOTIDE SEQUENCE</scope>
    <source>
        <strain evidence="11">CCM 8433</strain>
    </source>
</reference>
<dbReference type="RefSeq" id="WP_188367178.1">
    <property type="nucleotide sequence ID" value="NZ_BMDT01000003.1"/>
</dbReference>
<sequence>MIPVLIVDDNQLERQGIRFLLEKQEYSLEITECCNGIEALEKIKEQHFELLITDIKMPIMNGVDLITHIREFNQTLQVIVLSGYDDFNYARELLKANVVDYLLKPINPTEFHTCVAQILNQLMAQKPFTNDKIIDKVLTIIHHEFDRDLTLEDLATRVFLSPNYLSILFKKEMNIGMNKYLNHFRLEKACSLLRNSNMKVIDISKYIGFDNPSYFNRLFKNTYGITPSSYREDKIQS</sequence>
<evidence type="ECO:0000256" key="5">
    <source>
        <dbReference type="ARBA" id="ARBA00023015"/>
    </source>
</evidence>
<dbReference type="EMBL" id="BMDT01000003">
    <property type="protein sequence ID" value="GGI65340.1"/>
    <property type="molecule type" value="Genomic_DNA"/>
</dbReference>
<evidence type="ECO:0000256" key="3">
    <source>
        <dbReference type="ARBA" id="ARBA00022553"/>
    </source>
</evidence>
<dbReference type="InterPro" id="IPR051552">
    <property type="entry name" value="HptR"/>
</dbReference>
<evidence type="ECO:0000313" key="11">
    <source>
        <dbReference type="EMBL" id="GGI65340.1"/>
    </source>
</evidence>
<dbReference type="SMART" id="SM00448">
    <property type="entry name" value="REC"/>
    <property type="match status" value="1"/>
</dbReference>
<dbReference type="Pfam" id="PF12833">
    <property type="entry name" value="HTH_18"/>
    <property type="match status" value="1"/>
</dbReference>
<dbReference type="PROSITE" id="PS01124">
    <property type="entry name" value="HTH_ARAC_FAMILY_2"/>
    <property type="match status" value="1"/>
</dbReference>
<keyword evidence="7" id="KW-0804">Transcription</keyword>
<evidence type="ECO:0000256" key="1">
    <source>
        <dbReference type="ARBA" id="ARBA00004496"/>
    </source>
</evidence>
<dbReference type="InterPro" id="IPR020449">
    <property type="entry name" value="Tscrpt_reg_AraC-type_HTH"/>
</dbReference>
<dbReference type="GO" id="GO:0005737">
    <property type="term" value="C:cytoplasm"/>
    <property type="evidence" value="ECO:0007669"/>
    <property type="project" value="UniProtKB-SubCell"/>
</dbReference>
<name>A0A917JGE7_9ENTE</name>
<dbReference type="InterPro" id="IPR009057">
    <property type="entry name" value="Homeodomain-like_sf"/>
</dbReference>
<dbReference type="PROSITE" id="PS50110">
    <property type="entry name" value="RESPONSE_REGULATORY"/>
    <property type="match status" value="1"/>
</dbReference>
<dbReference type="Gene3D" id="3.40.50.2300">
    <property type="match status" value="1"/>
</dbReference>
<dbReference type="SMART" id="SM00342">
    <property type="entry name" value="HTH_ARAC"/>
    <property type="match status" value="1"/>
</dbReference>
<evidence type="ECO:0000259" key="10">
    <source>
        <dbReference type="PROSITE" id="PS50110"/>
    </source>
</evidence>
<dbReference type="SUPFAM" id="SSF52172">
    <property type="entry name" value="CheY-like"/>
    <property type="match status" value="1"/>
</dbReference>
<dbReference type="PANTHER" id="PTHR42713">
    <property type="entry name" value="HISTIDINE KINASE-RELATED"/>
    <property type="match status" value="1"/>
</dbReference>
<evidence type="ECO:0000256" key="4">
    <source>
        <dbReference type="ARBA" id="ARBA00023012"/>
    </source>
</evidence>